<dbReference type="EMBL" id="AVOT02044800">
    <property type="protein sequence ID" value="MBW0540169.1"/>
    <property type="molecule type" value="Genomic_DNA"/>
</dbReference>
<comment type="caution">
    <text evidence="2">The sequence shown here is derived from an EMBL/GenBank/DDBJ whole genome shotgun (WGS) entry which is preliminary data.</text>
</comment>
<name>A0A9Q3FJT7_9BASI</name>
<keyword evidence="3" id="KW-1185">Reference proteome</keyword>
<organism evidence="2 3">
    <name type="scientific">Austropuccinia psidii MF-1</name>
    <dbReference type="NCBI Taxonomy" id="1389203"/>
    <lineage>
        <taxon>Eukaryota</taxon>
        <taxon>Fungi</taxon>
        <taxon>Dikarya</taxon>
        <taxon>Basidiomycota</taxon>
        <taxon>Pucciniomycotina</taxon>
        <taxon>Pucciniomycetes</taxon>
        <taxon>Pucciniales</taxon>
        <taxon>Sphaerophragmiaceae</taxon>
        <taxon>Austropuccinia</taxon>
    </lineage>
</organism>
<evidence type="ECO:0000313" key="2">
    <source>
        <dbReference type="EMBL" id="MBW0540169.1"/>
    </source>
</evidence>
<feature type="region of interest" description="Disordered" evidence="1">
    <location>
        <begin position="67"/>
        <end position="95"/>
    </location>
</feature>
<reference evidence="2" key="1">
    <citation type="submission" date="2021-03" db="EMBL/GenBank/DDBJ databases">
        <title>Draft genome sequence of rust myrtle Austropuccinia psidii MF-1, a brazilian biotype.</title>
        <authorList>
            <person name="Quecine M.C."/>
            <person name="Pachon D.M.R."/>
            <person name="Bonatelli M.L."/>
            <person name="Correr F.H."/>
            <person name="Franceschini L.M."/>
            <person name="Leite T.F."/>
            <person name="Margarido G.R.A."/>
            <person name="Almeida C.A."/>
            <person name="Ferrarezi J.A."/>
            <person name="Labate C.A."/>
        </authorList>
    </citation>
    <scope>NUCLEOTIDE SEQUENCE</scope>
    <source>
        <strain evidence="2">MF-1</strain>
    </source>
</reference>
<protein>
    <submittedName>
        <fullName evidence="2">Uncharacterized protein</fullName>
    </submittedName>
</protein>
<accession>A0A9Q3FJT7</accession>
<feature type="compositionally biased region" description="Polar residues" evidence="1">
    <location>
        <begin position="68"/>
        <end position="95"/>
    </location>
</feature>
<gene>
    <name evidence="2" type="ORF">O181_079884</name>
</gene>
<proteinExistence type="predicted"/>
<dbReference type="Proteomes" id="UP000765509">
    <property type="component" value="Unassembled WGS sequence"/>
</dbReference>
<sequence length="95" mass="10944">MDKKRFNLASHWAELGASLQKIFLKEIPFKYLMVITKGLNLTRKFRLLEERETRIRENEATMQAIEKQLNQKAPTLIPSSSQGVNKPNSPVASHH</sequence>
<evidence type="ECO:0000313" key="3">
    <source>
        <dbReference type="Proteomes" id="UP000765509"/>
    </source>
</evidence>
<evidence type="ECO:0000256" key="1">
    <source>
        <dbReference type="SAM" id="MobiDB-lite"/>
    </source>
</evidence>
<dbReference type="AlphaFoldDB" id="A0A9Q3FJT7"/>